<dbReference type="EMBL" id="MCFL01000019">
    <property type="protein sequence ID" value="ORZ36079.1"/>
    <property type="molecule type" value="Genomic_DNA"/>
</dbReference>
<name>A0A1Y2HNG3_9FUNG</name>
<feature type="compositionally biased region" description="Acidic residues" evidence="1">
    <location>
        <begin position="307"/>
        <end position="321"/>
    </location>
</feature>
<evidence type="ECO:0000313" key="2">
    <source>
        <dbReference type="EMBL" id="ORZ36079.1"/>
    </source>
</evidence>
<accession>A0A1Y2HNG3</accession>
<dbReference type="Proteomes" id="UP000193411">
    <property type="component" value="Unassembled WGS sequence"/>
</dbReference>
<dbReference type="InterPro" id="IPR032675">
    <property type="entry name" value="LRR_dom_sf"/>
</dbReference>
<evidence type="ECO:0008006" key="4">
    <source>
        <dbReference type="Google" id="ProtNLM"/>
    </source>
</evidence>
<reference evidence="2 3" key="1">
    <citation type="submission" date="2016-07" db="EMBL/GenBank/DDBJ databases">
        <title>Pervasive Adenine N6-methylation of Active Genes in Fungi.</title>
        <authorList>
            <consortium name="DOE Joint Genome Institute"/>
            <person name="Mondo S.J."/>
            <person name="Dannebaum R.O."/>
            <person name="Kuo R.C."/>
            <person name="Labutti K."/>
            <person name="Haridas S."/>
            <person name="Kuo A."/>
            <person name="Salamov A."/>
            <person name="Ahrendt S.R."/>
            <person name="Lipzen A."/>
            <person name="Sullivan W."/>
            <person name="Andreopoulos W.B."/>
            <person name="Clum A."/>
            <person name="Lindquist E."/>
            <person name="Daum C."/>
            <person name="Ramamoorthy G.K."/>
            <person name="Gryganskyi A."/>
            <person name="Culley D."/>
            <person name="Magnuson J.K."/>
            <person name="James T.Y."/>
            <person name="O'Malley M.A."/>
            <person name="Stajich J.E."/>
            <person name="Spatafora J.W."/>
            <person name="Visel A."/>
            <person name="Grigoriev I.V."/>
        </authorList>
    </citation>
    <scope>NUCLEOTIDE SEQUENCE [LARGE SCALE GENOMIC DNA]</scope>
    <source>
        <strain evidence="2 3">PL171</strain>
    </source>
</reference>
<dbReference type="SUPFAM" id="SSF52047">
    <property type="entry name" value="RNI-like"/>
    <property type="match status" value="1"/>
</dbReference>
<organism evidence="2 3">
    <name type="scientific">Catenaria anguillulae PL171</name>
    <dbReference type="NCBI Taxonomy" id="765915"/>
    <lineage>
        <taxon>Eukaryota</taxon>
        <taxon>Fungi</taxon>
        <taxon>Fungi incertae sedis</taxon>
        <taxon>Blastocladiomycota</taxon>
        <taxon>Blastocladiomycetes</taxon>
        <taxon>Blastocladiales</taxon>
        <taxon>Catenariaceae</taxon>
        <taxon>Catenaria</taxon>
    </lineage>
</organism>
<keyword evidence="3" id="KW-1185">Reference proteome</keyword>
<dbReference type="AlphaFoldDB" id="A0A1Y2HNG3"/>
<evidence type="ECO:0000256" key="1">
    <source>
        <dbReference type="SAM" id="MobiDB-lite"/>
    </source>
</evidence>
<gene>
    <name evidence="2" type="ORF">BCR44DRAFT_23605</name>
</gene>
<evidence type="ECO:0000313" key="3">
    <source>
        <dbReference type="Proteomes" id="UP000193411"/>
    </source>
</evidence>
<comment type="caution">
    <text evidence="2">The sequence shown here is derived from an EMBL/GenBank/DDBJ whole genome shotgun (WGS) entry which is preliminary data.</text>
</comment>
<dbReference type="Gene3D" id="3.80.10.10">
    <property type="entry name" value="Ribonuclease Inhibitor"/>
    <property type="match status" value="1"/>
</dbReference>
<proteinExistence type="predicted"/>
<feature type="region of interest" description="Disordered" evidence="1">
    <location>
        <begin position="291"/>
        <end position="327"/>
    </location>
</feature>
<protein>
    <recommendedName>
        <fullName evidence="4">F-box domain-containing protein</fullName>
    </recommendedName>
</protein>
<sequence>MYGQSNSMQLAINRQTQLLDLPLELLAHLVTFAHCPCDVINAGRTCRTLRVVADTFLAERVARVHPVPTRTLPSLPTRSVRLIKSLTELEQQLIVRCAGRVITCNIHNPGDPRKEDLVSRTKSDGGLAASPAVMHCFPDWSSVRALVIDFRLAKDWAPLRTKNGRLATGIESLESLGLLSNVTHLTVYSTEAYLDSVLALIHQLSGRLQHLNFRDGSIGEIDFSNYRFPWLRSFYLNLLGVVELPKSLPSLVTFDCSALHAETILARLVRYAPRIAAVRLREPFGFDRPSVGFDHPASTGDFSSDSDSTDMSDEENSDSDSGDMSMPSALSQRVWSAINLPSSLCHLSLPETVRLSKLACSPHVTHLEISGHNHLTRATGTRFPSLVSLSIPELTFIAIKALQQSPFAVTLTHLTIQDAMFDLIGTDPTPVLRLPNLVHVHADQELFLSTDLDAPNLISTIVDLQGARDPHPTILARILSRYPRLARVKLEWFGAWASEKAPQLTFMLPRREQQELGLAACPSASALACKITHLDIPAGFTYLIPDCRGLRELIVRVPSLNPRLDVQKWADAIVGGASYPYLTAMSLIMAKATDDHTPIQVNPNSILAITLSTACPRLVSFSVQGSLDIASQPTTASSSKSPISVAWNGALGNWQWSAIIDRLAAAPGWDSAVQHRAARNGVRVRVVGDPGRVNALAMLDGLAKLAGHRFREKLSVVQRKGVGRFTFEIVGHGGETSVGGLSLVLDRLKRYHYPTNMVNL</sequence>